<accession>A0A9K3PLD4</accession>
<dbReference type="AlphaFoldDB" id="A0A9K3PLD4"/>
<name>A0A9K3PLD4_9STRA</name>
<reference evidence="1" key="1">
    <citation type="journal article" date="2021" name="Sci. Rep.">
        <title>Diploid genomic architecture of Nitzschia inconspicua, an elite biomass production diatom.</title>
        <authorList>
            <person name="Oliver A."/>
            <person name="Podell S."/>
            <person name="Pinowska A."/>
            <person name="Traller J.C."/>
            <person name="Smith S.R."/>
            <person name="McClure R."/>
            <person name="Beliaev A."/>
            <person name="Bohutskyi P."/>
            <person name="Hill E.A."/>
            <person name="Rabines A."/>
            <person name="Zheng H."/>
            <person name="Allen L.Z."/>
            <person name="Kuo A."/>
            <person name="Grigoriev I.V."/>
            <person name="Allen A.E."/>
            <person name="Hazlebeck D."/>
            <person name="Allen E.E."/>
        </authorList>
    </citation>
    <scope>NUCLEOTIDE SEQUENCE</scope>
    <source>
        <strain evidence="1">Hildebrandi</strain>
    </source>
</reference>
<gene>
    <name evidence="1" type="ORF">IV203_011856</name>
</gene>
<reference evidence="1" key="2">
    <citation type="submission" date="2021-04" db="EMBL/GenBank/DDBJ databases">
        <authorList>
            <person name="Podell S."/>
        </authorList>
    </citation>
    <scope>NUCLEOTIDE SEQUENCE</scope>
    <source>
        <strain evidence="1">Hildebrandi</strain>
    </source>
</reference>
<evidence type="ECO:0000313" key="2">
    <source>
        <dbReference type="Proteomes" id="UP000693970"/>
    </source>
</evidence>
<dbReference type="EMBL" id="JAGRRH010000019">
    <property type="protein sequence ID" value="KAG7349259.1"/>
    <property type="molecule type" value="Genomic_DNA"/>
</dbReference>
<dbReference type="Proteomes" id="UP000693970">
    <property type="component" value="Unassembled WGS sequence"/>
</dbReference>
<evidence type="ECO:0000313" key="1">
    <source>
        <dbReference type="EMBL" id="KAG7349259.1"/>
    </source>
</evidence>
<sequence length="66" mass="7266">MTLPSSPTVFASMEILPPQQASACATGNTRMDAKVRVVSTKWDYPSTTIPATIANVFRSRDFPIRH</sequence>
<comment type="caution">
    <text evidence="1">The sequence shown here is derived from an EMBL/GenBank/DDBJ whole genome shotgun (WGS) entry which is preliminary data.</text>
</comment>
<organism evidence="1 2">
    <name type="scientific">Nitzschia inconspicua</name>
    <dbReference type="NCBI Taxonomy" id="303405"/>
    <lineage>
        <taxon>Eukaryota</taxon>
        <taxon>Sar</taxon>
        <taxon>Stramenopiles</taxon>
        <taxon>Ochrophyta</taxon>
        <taxon>Bacillariophyta</taxon>
        <taxon>Bacillariophyceae</taxon>
        <taxon>Bacillariophycidae</taxon>
        <taxon>Bacillariales</taxon>
        <taxon>Bacillariaceae</taxon>
        <taxon>Nitzschia</taxon>
    </lineage>
</organism>
<proteinExistence type="predicted"/>
<keyword evidence="2" id="KW-1185">Reference proteome</keyword>
<protein>
    <submittedName>
        <fullName evidence="1">Uncharacterized protein</fullName>
    </submittedName>
</protein>